<feature type="transmembrane region" description="Helical" evidence="1">
    <location>
        <begin position="51"/>
        <end position="71"/>
    </location>
</feature>
<gene>
    <name evidence="2" type="ORF">H2O64_04100</name>
</gene>
<feature type="transmembrane region" description="Helical" evidence="1">
    <location>
        <begin position="145"/>
        <end position="167"/>
    </location>
</feature>
<organism evidence="2 3">
    <name type="scientific">Kordia aestuariivivens</name>
    <dbReference type="NCBI Taxonomy" id="2759037"/>
    <lineage>
        <taxon>Bacteria</taxon>
        <taxon>Pseudomonadati</taxon>
        <taxon>Bacteroidota</taxon>
        <taxon>Flavobacteriia</taxon>
        <taxon>Flavobacteriales</taxon>
        <taxon>Flavobacteriaceae</taxon>
        <taxon>Kordia</taxon>
    </lineage>
</organism>
<comment type="caution">
    <text evidence="2">The sequence shown here is derived from an EMBL/GenBank/DDBJ whole genome shotgun (WGS) entry which is preliminary data.</text>
</comment>
<dbReference type="EMBL" id="JACGWS010000002">
    <property type="protein sequence ID" value="MBC8753838.1"/>
    <property type="molecule type" value="Genomic_DNA"/>
</dbReference>
<protein>
    <submittedName>
        <fullName evidence="2">Uncharacterized protein</fullName>
    </submittedName>
</protein>
<feature type="transmembrane region" description="Helical" evidence="1">
    <location>
        <begin position="107"/>
        <end position="124"/>
    </location>
</feature>
<feature type="transmembrane region" description="Helical" evidence="1">
    <location>
        <begin position="12"/>
        <end position="31"/>
    </location>
</feature>
<evidence type="ECO:0000256" key="1">
    <source>
        <dbReference type="SAM" id="Phobius"/>
    </source>
</evidence>
<reference evidence="2 3" key="1">
    <citation type="submission" date="2020-07" db="EMBL/GenBank/DDBJ databases">
        <title>Description of Kordia aestuariivivens sp. nov., isolated from a tidal flat.</title>
        <authorList>
            <person name="Park S."/>
            <person name="Yoon J.-H."/>
        </authorList>
    </citation>
    <scope>NUCLEOTIDE SEQUENCE [LARGE SCALE GENOMIC DNA]</scope>
    <source>
        <strain evidence="2 3">YSTF-M3</strain>
    </source>
</reference>
<dbReference type="Proteomes" id="UP000619238">
    <property type="component" value="Unassembled WGS sequence"/>
</dbReference>
<evidence type="ECO:0000313" key="2">
    <source>
        <dbReference type="EMBL" id="MBC8753838.1"/>
    </source>
</evidence>
<name>A0ABR7Q5R5_9FLAO</name>
<dbReference type="RefSeq" id="WP_187560875.1">
    <property type="nucleotide sequence ID" value="NZ_JACGWS010000002.1"/>
</dbReference>
<keyword evidence="3" id="KW-1185">Reference proteome</keyword>
<feature type="transmembrane region" description="Helical" evidence="1">
    <location>
        <begin position="83"/>
        <end position="101"/>
    </location>
</feature>
<keyword evidence="1" id="KW-0812">Transmembrane</keyword>
<sequence>MKTAQHVYKTNRDFGILFLIFGITLICHSISDFSMYNYSDGVLFLFMRSNSSIVAEFIFGFLLFLSGILIFTKSKIWLNILKILTIAVTLNILFFIILKIIKSTFQLDLIILVAVPLLISFGLYKLTEYLVRVNNASWNFKTEKINLIMAFVVGLLPFLFSHIFFLIR</sequence>
<evidence type="ECO:0000313" key="3">
    <source>
        <dbReference type="Proteomes" id="UP000619238"/>
    </source>
</evidence>
<keyword evidence="1" id="KW-1133">Transmembrane helix</keyword>
<proteinExistence type="predicted"/>
<keyword evidence="1" id="KW-0472">Membrane</keyword>
<accession>A0ABR7Q5R5</accession>